<keyword evidence="2" id="KW-1185">Reference proteome</keyword>
<dbReference type="AlphaFoldDB" id="A0A5E4TGT2"/>
<evidence type="ECO:0000313" key="1">
    <source>
        <dbReference type="EMBL" id="VVD87266.1"/>
    </source>
</evidence>
<dbReference type="Proteomes" id="UP000383971">
    <property type="component" value="Unassembled WGS sequence"/>
</dbReference>
<gene>
    <name evidence="1" type="ORF">PCO31111_01441</name>
</gene>
<dbReference type="EMBL" id="CABPSE010000003">
    <property type="protein sequence ID" value="VVD87266.1"/>
    <property type="molecule type" value="Genomic_DNA"/>
</dbReference>
<sequence>MAHLAAIVHQIADIERQTAGVRCHVPAGVVEDATNLDGLHRLAVLLDLPGTVRNVTRDRKRQRIGIDQAVPIVQTAELELGRRRGNYALPVNQRSAQSRVDMFAGDGPASVIQLAAGNIQRLARYDLRCVDQRIGVNLEIAVAADHTASLAVCGRPACVSKFSVDVDGRIVT</sequence>
<proteinExistence type="predicted"/>
<name>A0A5E4TGT2_9BURK</name>
<reference evidence="1 2" key="1">
    <citation type="submission" date="2019-08" db="EMBL/GenBank/DDBJ databases">
        <authorList>
            <person name="Peeters C."/>
        </authorList>
    </citation>
    <scope>NUCLEOTIDE SEQUENCE [LARGE SCALE GENOMIC DNA]</scope>
    <source>
        <strain evidence="1 2">LMG 31111</strain>
    </source>
</reference>
<protein>
    <submittedName>
        <fullName evidence="1">Uncharacterized protein</fullName>
    </submittedName>
</protein>
<accession>A0A5E4TGT2</accession>
<evidence type="ECO:0000313" key="2">
    <source>
        <dbReference type="Proteomes" id="UP000383971"/>
    </source>
</evidence>
<organism evidence="1 2">
    <name type="scientific">Pandoraea communis</name>
    <dbReference type="NCBI Taxonomy" id="2508297"/>
    <lineage>
        <taxon>Bacteria</taxon>
        <taxon>Pseudomonadati</taxon>
        <taxon>Pseudomonadota</taxon>
        <taxon>Betaproteobacteria</taxon>
        <taxon>Burkholderiales</taxon>
        <taxon>Burkholderiaceae</taxon>
        <taxon>Pandoraea</taxon>
    </lineage>
</organism>